<dbReference type="EMBL" id="QRXI01000021">
    <property type="protein sequence ID" value="RGT90344.1"/>
    <property type="molecule type" value="Genomic_DNA"/>
</dbReference>
<dbReference type="GeneID" id="86048581"/>
<comment type="caution">
    <text evidence="1">The sequence shown here is derived from an EMBL/GenBank/DDBJ whole genome shotgun (WGS) entry which is preliminary data.</text>
</comment>
<dbReference type="Proteomes" id="UP000283833">
    <property type="component" value="Unassembled WGS sequence"/>
</dbReference>
<organism evidence="1 2">
    <name type="scientific">Phocaeicola vulgatus</name>
    <name type="common">Bacteroides vulgatus</name>
    <dbReference type="NCBI Taxonomy" id="821"/>
    <lineage>
        <taxon>Bacteria</taxon>
        <taxon>Pseudomonadati</taxon>
        <taxon>Bacteroidota</taxon>
        <taxon>Bacteroidia</taxon>
        <taxon>Bacteroidales</taxon>
        <taxon>Bacteroidaceae</taxon>
        <taxon>Phocaeicola</taxon>
    </lineage>
</organism>
<sequence>MATNINVELFKRYAPKKKLEIINSLSESELLSISYTTILRIIKEAGKGDSGKARNKFKTLFLSDTGNNWNSNVTSIWNSEKDEIYLSVYIQGDDTDTYTDYKLKYFLDNRSENQCLGKLHESFRNGYEHDVPANYDRADRAKVIKAILTAYIKNKYNDKLNDNGKEEDN</sequence>
<gene>
    <name evidence="1" type="ORF">DWX04_15165</name>
</gene>
<name>A0A412QHA0_PHOVU</name>
<reference evidence="1 2" key="1">
    <citation type="submission" date="2018-08" db="EMBL/GenBank/DDBJ databases">
        <title>A genome reference for cultivated species of the human gut microbiota.</title>
        <authorList>
            <person name="Zou Y."/>
            <person name="Xue W."/>
            <person name="Luo G."/>
        </authorList>
    </citation>
    <scope>NUCLEOTIDE SEQUENCE [LARGE SCALE GENOMIC DNA]</scope>
    <source>
        <strain evidence="1 2">AF18-14</strain>
    </source>
</reference>
<accession>A0A412QHA0</accession>
<dbReference type="AlphaFoldDB" id="A0A412QHA0"/>
<protein>
    <submittedName>
        <fullName evidence="1">Uncharacterized protein</fullName>
    </submittedName>
</protein>
<proteinExistence type="predicted"/>
<evidence type="ECO:0000313" key="2">
    <source>
        <dbReference type="Proteomes" id="UP000283833"/>
    </source>
</evidence>
<evidence type="ECO:0000313" key="1">
    <source>
        <dbReference type="EMBL" id="RGT90344.1"/>
    </source>
</evidence>
<dbReference type="RefSeq" id="WP_009124078.1">
    <property type="nucleotide sequence ID" value="NZ_JAKKWV010000026.1"/>
</dbReference>